<evidence type="ECO:0000313" key="5">
    <source>
        <dbReference type="EMBL" id="PWA51553.1"/>
    </source>
</evidence>
<protein>
    <submittedName>
        <fullName evidence="5">CLAVATA3/ESR-RELATED 11</fullName>
    </submittedName>
</protein>
<dbReference type="Proteomes" id="UP000245207">
    <property type="component" value="Unassembled WGS sequence"/>
</dbReference>
<dbReference type="OrthoDB" id="753861at2759"/>
<evidence type="ECO:0000256" key="3">
    <source>
        <dbReference type="ARBA" id="ARBA00022782"/>
    </source>
</evidence>
<dbReference type="EMBL" id="PKPP01008117">
    <property type="protein sequence ID" value="PWA51553.1"/>
    <property type="molecule type" value="Genomic_DNA"/>
</dbReference>
<evidence type="ECO:0000313" key="6">
    <source>
        <dbReference type="Proteomes" id="UP000245207"/>
    </source>
</evidence>
<dbReference type="PANTHER" id="PTHR34359">
    <property type="entry name" value="CLAVATA3/ESR (CLE)-RELATED PROTEIN 10"/>
    <property type="match status" value="1"/>
</dbReference>
<sequence length="150" mass="17032">MVLVIPQLCGHGQPFAYVARKFVGRGNNTSDQQRPRVVKNGNFLKQVKLLQTDSKIKLVVESPNEETITLSIFILYHEFATTSVVVHCHLSNNRKMLSSKFDFNPFLNHHHHHHDHYENGLEVSGTSNAIDPHYGVEKRLVPSGPNPLHH</sequence>
<dbReference type="PANTHER" id="PTHR34359:SF5">
    <property type="entry name" value="CLAVATA3_ESR (CLE)-RELATED PROTEIN 9"/>
    <property type="match status" value="1"/>
</dbReference>
<keyword evidence="2" id="KW-0217">Developmental protein</keyword>
<keyword evidence="4" id="KW-0379">Hydroxylation</keyword>
<comment type="caution">
    <text evidence="5">The sequence shown here is derived from an EMBL/GenBank/DDBJ whole genome shotgun (WGS) entry which is preliminary data.</text>
</comment>
<dbReference type="AlphaFoldDB" id="A0A2U1LRB3"/>
<evidence type="ECO:0000256" key="2">
    <source>
        <dbReference type="ARBA" id="ARBA00022473"/>
    </source>
</evidence>
<proteinExistence type="inferred from homology"/>
<evidence type="ECO:0000256" key="4">
    <source>
        <dbReference type="ARBA" id="ARBA00023278"/>
    </source>
</evidence>
<keyword evidence="6" id="KW-1185">Reference proteome</keyword>
<gene>
    <name evidence="5" type="ORF">CTI12_AA462560</name>
</gene>
<keyword evidence="3" id="KW-0221">Differentiation</keyword>
<accession>A0A2U1LRB3</accession>
<organism evidence="5 6">
    <name type="scientific">Artemisia annua</name>
    <name type="common">Sweet wormwood</name>
    <dbReference type="NCBI Taxonomy" id="35608"/>
    <lineage>
        <taxon>Eukaryota</taxon>
        <taxon>Viridiplantae</taxon>
        <taxon>Streptophyta</taxon>
        <taxon>Embryophyta</taxon>
        <taxon>Tracheophyta</taxon>
        <taxon>Spermatophyta</taxon>
        <taxon>Magnoliopsida</taxon>
        <taxon>eudicotyledons</taxon>
        <taxon>Gunneridae</taxon>
        <taxon>Pentapetalae</taxon>
        <taxon>asterids</taxon>
        <taxon>campanulids</taxon>
        <taxon>Asterales</taxon>
        <taxon>Asteraceae</taxon>
        <taxon>Asteroideae</taxon>
        <taxon>Anthemideae</taxon>
        <taxon>Artemisiinae</taxon>
        <taxon>Artemisia</taxon>
    </lineage>
</organism>
<reference evidence="5 6" key="1">
    <citation type="journal article" date="2018" name="Mol. Plant">
        <title>The genome of Artemisia annua provides insight into the evolution of Asteraceae family and artemisinin biosynthesis.</title>
        <authorList>
            <person name="Shen Q."/>
            <person name="Zhang L."/>
            <person name="Liao Z."/>
            <person name="Wang S."/>
            <person name="Yan T."/>
            <person name="Shi P."/>
            <person name="Liu M."/>
            <person name="Fu X."/>
            <person name="Pan Q."/>
            <person name="Wang Y."/>
            <person name="Lv Z."/>
            <person name="Lu X."/>
            <person name="Zhang F."/>
            <person name="Jiang W."/>
            <person name="Ma Y."/>
            <person name="Chen M."/>
            <person name="Hao X."/>
            <person name="Li L."/>
            <person name="Tang Y."/>
            <person name="Lv G."/>
            <person name="Zhou Y."/>
            <person name="Sun X."/>
            <person name="Brodelius P.E."/>
            <person name="Rose J.K.C."/>
            <person name="Tang K."/>
        </authorList>
    </citation>
    <scope>NUCLEOTIDE SEQUENCE [LARGE SCALE GENOMIC DNA]</scope>
    <source>
        <strain evidence="6">cv. Huhao1</strain>
        <tissue evidence="5">Leaf</tissue>
    </source>
</reference>
<evidence type="ECO:0000256" key="1">
    <source>
        <dbReference type="ARBA" id="ARBA00005416"/>
    </source>
</evidence>
<comment type="similarity">
    <text evidence="1">Belongs to the CLV3/ESR signal peptide family.</text>
</comment>
<dbReference type="InterPro" id="IPR039618">
    <property type="entry name" value="CLE9-13"/>
</dbReference>
<name>A0A2U1LRB3_ARTAN</name>
<dbReference type="GO" id="GO:0030154">
    <property type="term" value="P:cell differentiation"/>
    <property type="evidence" value="ECO:0007669"/>
    <property type="project" value="UniProtKB-KW"/>
</dbReference>